<reference evidence="8 9" key="1">
    <citation type="submission" date="2022-10" db="EMBL/GenBank/DDBJ databases">
        <title>Janthinobacterium sp. hw3 Genome sequencing.</title>
        <authorList>
            <person name="Park S."/>
        </authorList>
    </citation>
    <scope>NUCLEOTIDE SEQUENCE [LARGE SCALE GENOMIC DNA]</scope>
    <source>
        <strain evidence="9">hw3</strain>
    </source>
</reference>
<keyword evidence="9" id="KW-1185">Reference proteome</keyword>
<feature type="coiled-coil region" evidence="4">
    <location>
        <begin position="191"/>
        <end position="225"/>
    </location>
</feature>
<dbReference type="InterPro" id="IPR004358">
    <property type="entry name" value="Sig_transdc_His_kin-like_C"/>
</dbReference>
<keyword evidence="6" id="KW-0472">Membrane</keyword>
<dbReference type="EC" id="2.7.13.3" evidence="2"/>
<dbReference type="PANTHER" id="PTHR43065">
    <property type="entry name" value="SENSOR HISTIDINE KINASE"/>
    <property type="match status" value="1"/>
</dbReference>
<dbReference type="InterPro" id="IPR003661">
    <property type="entry name" value="HisK_dim/P_dom"/>
</dbReference>
<dbReference type="InterPro" id="IPR036890">
    <property type="entry name" value="HATPase_C_sf"/>
</dbReference>
<proteinExistence type="predicted"/>
<dbReference type="SMART" id="SM00388">
    <property type="entry name" value="HisKA"/>
    <property type="match status" value="1"/>
</dbReference>
<dbReference type="Gene3D" id="1.10.287.130">
    <property type="match status" value="1"/>
</dbReference>
<keyword evidence="3" id="KW-0597">Phosphoprotein</keyword>
<feature type="domain" description="Histidine kinase" evidence="7">
    <location>
        <begin position="234"/>
        <end position="450"/>
    </location>
</feature>
<feature type="transmembrane region" description="Helical" evidence="6">
    <location>
        <begin position="112"/>
        <end position="133"/>
    </location>
</feature>
<protein>
    <recommendedName>
        <fullName evidence="2">histidine kinase</fullName>
        <ecNumber evidence="2">2.7.13.3</ecNumber>
    </recommendedName>
</protein>
<dbReference type="CDD" id="cd00082">
    <property type="entry name" value="HisKA"/>
    <property type="match status" value="1"/>
</dbReference>
<feature type="transmembrane region" description="Helical" evidence="6">
    <location>
        <begin position="163"/>
        <end position="183"/>
    </location>
</feature>
<dbReference type="Proteomes" id="UP001221208">
    <property type="component" value="Unassembled WGS sequence"/>
</dbReference>
<evidence type="ECO:0000256" key="5">
    <source>
        <dbReference type="SAM" id="MobiDB-lite"/>
    </source>
</evidence>
<evidence type="ECO:0000256" key="3">
    <source>
        <dbReference type="ARBA" id="ARBA00022553"/>
    </source>
</evidence>
<evidence type="ECO:0000256" key="1">
    <source>
        <dbReference type="ARBA" id="ARBA00000085"/>
    </source>
</evidence>
<dbReference type="SUPFAM" id="SSF47384">
    <property type="entry name" value="Homodimeric domain of signal transducing histidine kinase"/>
    <property type="match status" value="1"/>
</dbReference>
<comment type="catalytic activity">
    <reaction evidence="1">
        <text>ATP + protein L-histidine = ADP + protein N-phospho-L-histidine.</text>
        <dbReference type="EC" id="2.7.13.3"/>
    </reaction>
</comment>
<evidence type="ECO:0000313" key="8">
    <source>
        <dbReference type="EMBL" id="MDC8756802.1"/>
    </source>
</evidence>
<gene>
    <name evidence="8" type="ORF">OIK44_04280</name>
</gene>
<accession>A0ABT5JVQ4</accession>
<dbReference type="InterPro" id="IPR036097">
    <property type="entry name" value="HisK_dim/P_sf"/>
</dbReference>
<evidence type="ECO:0000256" key="2">
    <source>
        <dbReference type="ARBA" id="ARBA00012438"/>
    </source>
</evidence>
<dbReference type="PRINTS" id="PR00344">
    <property type="entry name" value="BCTRLSENSOR"/>
</dbReference>
<keyword evidence="6" id="KW-0812">Transmembrane</keyword>
<feature type="transmembrane region" description="Helical" evidence="6">
    <location>
        <begin position="55"/>
        <end position="74"/>
    </location>
</feature>
<organism evidence="8 9">
    <name type="scientific">Janthinobacterium fluminis</name>
    <dbReference type="NCBI Taxonomy" id="2987524"/>
    <lineage>
        <taxon>Bacteria</taxon>
        <taxon>Pseudomonadati</taxon>
        <taxon>Pseudomonadota</taxon>
        <taxon>Betaproteobacteria</taxon>
        <taxon>Burkholderiales</taxon>
        <taxon>Oxalobacteraceae</taxon>
        <taxon>Janthinobacterium</taxon>
    </lineage>
</organism>
<name>A0ABT5JVQ4_9BURK</name>
<dbReference type="GO" id="GO:0016301">
    <property type="term" value="F:kinase activity"/>
    <property type="evidence" value="ECO:0007669"/>
    <property type="project" value="UniProtKB-KW"/>
</dbReference>
<dbReference type="Pfam" id="PF00512">
    <property type="entry name" value="HisKA"/>
    <property type="match status" value="1"/>
</dbReference>
<feature type="transmembrane region" description="Helical" evidence="6">
    <location>
        <begin position="30"/>
        <end position="49"/>
    </location>
</feature>
<dbReference type="EMBL" id="JAQQXR010000001">
    <property type="protein sequence ID" value="MDC8756802.1"/>
    <property type="molecule type" value="Genomic_DNA"/>
</dbReference>
<feature type="transmembrane region" description="Helical" evidence="6">
    <location>
        <begin position="140"/>
        <end position="157"/>
    </location>
</feature>
<keyword evidence="8" id="KW-0418">Kinase</keyword>
<dbReference type="Pfam" id="PF02518">
    <property type="entry name" value="HATPase_c"/>
    <property type="match status" value="1"/>
</dbReference>
<dbReference type="InterPro" id="IPR005467">
    <property type="entry name" value="His_kinase_dom"/>
</dbReference>
<evidence type="ECO:0000313" key="9">
    <source>
        <dbReference type="Proteomes" id="UP001221208"/>
    </source>
</evidence>
<evidence type="ECO:0000256" key="4">
    <source>
        <dbReference type="SAM" id="Coils"/>
    </source>
</evidence>
<evidence type="ECO:0000259" key="7">
    <source>
        <dbReference type="PROSITE" id="PS50109"/>
    </source>
</evidence>
<keyword evidence="6" id="KW-1133">Transmembrane helix</keyword>
<sequence>MLTSVPAPDAELRGRYDATLSAYRLKFSRGGAWTGIALVLFGVGLDYSLYPQQQLRFALVRLLFATLMLAVIGVMGSDWGRRRVPALTFLWLLLPQAMIAWMIWVTEGADSIYYAGLNLAVFASAIALPFSLWQNAALGALSYLFYFAACYLHPGGFEWRGAFGVNSLFLIFTAIASAVCTFYNEQARFMLFQLKAEVADKNSQLEQTNKNLAEIKGQMLQQEKMAAIGTLAAGLLHEVNNPVNFCLMAIEVAIEEPDAKANDLLADCLNDAKQGMQRIQHIVSDLKTFAYRKAGAGGEVEGAHFLFERALDAAIRLIGHELKDVAVARALPDDTLVCGDEAAIVGVLINLLGNAALSLRQGAAPHRIDVTAAWDGPRLRVAVRDNGPGIAAHNLARVFEPFFTTREVGQGLGLGLSISYSVIERHGGALLADSVVGEWTQMSFDLPRAEWQGADGGAATNSSEHIRQEHD</sequence>
<dbReference type="SMART" id="SM00387">
    <property type="entry name" value="HATPase_c"/>
    <property type="match status" value="1"/>
</dbReference>
<dbReference type="PANTHER" id="PTHR43065:SF42">
    <property type="entry name" value="TWO-COMPONENT SENSOR PPRA"/>
    <property type="match status" value="1"/>
</dbReference>
<feature type="region of interest" description="Disordered" evidence="5">
    <location>
        <begin position="450"/>
        <end position="471"/>
    </location>
</feature>
<keyword evidence="4" id="KW-0175">Coiled coil</keyword>
<feature type="transmembrane region" description="Helical" evidence="6">
    <location>
        <begin position="86"/>
        <end position="106"/>
    </location>
</feature>
<comment type="caution">
    <text evidence="8">The sequence shown here is derived from an EMBL/GenBank/DDBJ whole genome shotgun (WGS) entry which is preliminary data.</text>
</comment>
<keyword evidence="8" id="KW-0808">Transferase</keyword>
<dbReference type="SUPFAM" id="SSF55874">
    <property type="entry name" value="ATPase domain of HSP90 chaperone/DNA topoisomerase II/histidine kinase"/>
    <property type="match status" value="1"/>
</dbReference>
<dbReference type="Gene3D" id="3.30.565.10">
    <property type="entry name" value="Histidine kinase-like ATPase, C-terminal domain"/>
    <property type="match status" value="1"/>
</dbReference>
<dbReference type="PROSITE" id="PS50109">
    <property type="entry name" value="HIS_KIN"/>
    <property type="match status" value="1"/>
</dbReference>
<dbReference type="RefSeq" id="WP_273669439.1">
    <property type="nucleotide sequence ID" value="NZ_JAQQXR010000001.1"/>
</dbReference>
<dbReference type="InterPro" id="IPR003594">
    <property type="entry name" value="HATPase_dom"/>
</dbReference>
<evidence type="ECO:0000256" key="6">
    <source>
        <dbReference type="SAM" id="Phobius"/>
    </source>
</evidence>